<keyword evidence="5" id="KW-1185">Reference proteome</keyword>
<keyword evidence="1" id="KW-0812">Transmembrane</keyword>
<dbReference type="eggNOG" id="COG1569">
    <property type="taxonomic scope" value="Bacteria"/>
</dbReference>
<dbReference type="KEGG" id="spiu:SPICUR_09200"/>
<dbReference type="InterPro" id="IPR058652">
    <property type="entry name" value="VapC50_C"/>
</dbReference>
<dbReference type="STRING" id="1335757.SPICUR_09200"/>
<dbReference type="OrthoDB" id="211933at2"/>
<dbReference type="EMBL" id="CP005990">
    <property type="protein sequence ID" value="AGY92761.1"/>
    <property type="molecule type" value="Genomic_DNA"/>
</dbReference>
<dbReference type="AlphaFoldDB" id="U5T636"/>
<organism evidence="4 5">
    <name type="scientific">Spiribacter curvatus</name>
    <dbReference type="NCBI Taxonomy" id="1335757"/>
    <lineage>
        <taxon>Bacteria</taxon>
        <taxon>Pseudomonadati</taxon>
        <taxon>Pseudomonadota</taxon>
        <taxon>Gammaproteobacteria</taxon>
        <taxon>Chromatiales</taxon>
        <taxon>Ectothiorhodospiraceae</taxon>
        <taxon>Spiribacter</taxon>
    </lineage>
</organism>
<proteinExistence type="predicted"/>
<dbReference type="Proteomes" id="UP000017640">
    <property type="component" value="Chromosome"/>
</dbReference>
<sequence>MAGYFRYTALLDACVLYPIAIADSLLSLAVAGFYAAKWTARIEDEWIAALEKNRPDLRGRLGTRRDSMRSAIPDWEVKESAWLPVEESLIMPDLNDRHVLAAAITGHADCIVTTNLKHFPESVLFEFGVEAIDPDTFIVNQWDLDPVTAISAFKQMRARRKRPNTGAADFSDYLERAGLPATAHRLRDASELI</sequence>
<reference evidence="4 5" key="1">
    <citation type="journal article" date="2013" name="BMC Genomics">
        <title>Genomes of "Spiribacter", a streamlined, successful halophilic bacterium.</title>
        <authorList>
            <person name="Lopez-Perez M."/>
            <person name="Ghai R."/>
            <person name="Leon M.J."/>
            <person name="Rodriguez-Olmos A."/>
            <person name="Copa-Patino J.L."/>
            <person name="Soliveri J."/>
            <person name="Sanchez-Porro C."/>
            <person name="Ventosa A."/>
            <person name="Rodriguez-Valera F."/>
        </authorList>
    </citation>
    <scope>NUCLEOTIDE SEQUENCE [LARGE SCALE GENOMIC DNA]</scope>
    <source>
        <strain evidence="4 5">UAH-SP71</strain>
    </source>
</reference>
<evidence type="ECO:0000256" key="1">
    <source>
        <dbReference type="SAM" id="Phobius"/>
    </source>
</evidence>
<dbReference type="Pfam" id="PF13470">
    <property type="entry name" value="PIN_3"/>
    <property type="match status" value="1"/>
</dbReference>
<feature type="domain" description="PIN" evidence="2">
    <location>
        <begin position="9"/>
        <end position="116"/>
    </location>
</feature>
<accession>U5T636</accession>
<feature type="domain" description="VapC50 C-terminal" evidence="3">
    <location>
        <begin position="134"/>
        <end position="188"/>
    </location>
</feature>
<dbReference type="RefSeq" id="WP_023368281.1">
    <property type="nucleotide sequence ID" value="NC_022664.1"/>
</dbReference>
<gene>
    <name evidence="4" type="ORF">SPICUR_09200</name>
</gene>
<keyword evidence="1" id="KW-0472">Membrane</keyword>
<name>U5T636_9GAMM</name>
<evidence type="ECO:0000313" key="5">
    <source>
        <dbReference type="Proteomes" id="UP000017640"/>
    </source>
</evidence>
<evidence type="ECO:0000259" key="2">
    <source>
        <dbReference type="Pfam" id="PF13470"/>
    </source>
</evidence>
<evidence type="ECO:0000313" key="4">
    <source>
        <dbReference type="EMBL" id="AGY92761.1"/>
    </source>
</evidence>
<dbReference type="HOGENOM" id="CLU_096418_0_1_6"/>
<keyword evidence="1" id="KW-1133">Transmembrane helix</keyword>
<feature type="transmembrane region" description="Helical" evidence="1">
    <location>
        <begin position="15"/>
        <end position="36"/>
    </location>
</feature>
<protein>
    <submittedName>
        <fullName evidence="4">Uncharacterized protein</fullName>
    </submittedName>
</protein>
<dbReference type="Pfam" id="PF26343">
    <property type="entry name" value="VapC50_C"/>
    <property type="match status" value="1"/>
</dbReference>
<evidence type="ECO:0000259" key="3">
    <source>
        <dbReference type="Pfam" id="PF26343"/>
    </source>
</evidence>
<dbReference type="InterPro" id="IPR002716">
    <property type="entry name" value="PIN_dom"/>
</dbReference>